<keyword evidence="3" id="KW-0285">Flavoprotein</keyword>
<evidence type="ECO:0000256" key="3">
    <source>
        <dbReference type="ARBA" id="ARBA00022630"/>
    </source>
</evidence>
<dbReference type="Pfam" id="PF01266">
    <property type="entry name" value="DAO"/>
    <property type="match status" value="1"/>
</dbReference>
<comment type="cofactor">
    <cofactor evidence="1">
        <name>FAD</name>
        <dbReference type="ChEBI" id="CHEBI:57692"/>
    </cofactor>
</comment>
<evidence type="ECO:0000256" key="2">
    <source>
        <dbReference type="ARBA" id="ARBA00009410"/>
    </source>
</evidence>
<dbReference type="Gene3D" id="3.30.9.10">
    <property type="entry name" value="D-Amino Acid Oxidase, subunit A, domain 2"/>
    <property type="match status" value="1"/>
</dbReference>
<dbReference type="PANTHER" id="PTHR13847">
    <property type="entry name" value="SARCOSINE DEHYDROGENASE-RELATED"/>
    <property type="match status" value="1"/>
</dbReference>
<proteinExistence type="inferred from homology"/>
<keyword evidence="4 6" id="KW-0560">Oxidoreductase</keyword>
<evidence type="ECO:0000259" key="5">
    <source>
        <dbReference type="Pfam" id="PF01266"/>
    </source>
</evidence>
<sequence length="375" mass="41298">MKKIAIIGGGIIGSTAAFYLSQLSDCQLTVFDFPQGQATRASAGIIAPWLSKRRNKKWYQLAKDGAHFYQKLAVDLALPKTIFNHSGALFVRPEETLPDLLNLANERIKEAPDMGEIELLNGSATKKKLPLLKEMPSLYLSGGSQLDGSSYLDHVQSILKTKHIPFVQEYVTINKKADSWEVQSQGQTDTFDALLLAPGPHLKKLLAPLGYRVDIRPQKGQLLCFQTPFQPTSDWPVAMLEGEADVIPFSNGKILVGATHENDAAWDLTPTTEAYKQLTDGVARFLDSSVSLMDYPTTYQVGTRAYTSDFAPFFGPVYDDSSLVVASGLGSSGLTTGPYIGYLLANYFANQQAVFDCYQKSLTNYLSKRERPTDC</sequence>
<comment type="caution">
    <text evidence="6">The sequence shown here is derived from an EMBL/GenBank/DDBJ whole genome shotgun (WGS) entry which is preliminary data.</text>
</comment>
<feature type="domain" description="FAD dependent oxidoreductase" evidence="5">
    <location>
        <begin position="3"/>
        <end position="346"/>
    </location>
</feature>
<name>A0ABW5TN01_9ENTE</name>
<accession>A0ABW5TN01</accession>
<dbReference type="RefSeq" id="WP_379981889.1">
    <property type="nucleotide sequence ID" value="NZ_JBHUMO010000052.1"/>
</dbReference>
<dbReference type="InterPro" id="IPR036188">
    <property type="entry name" value="FAD/NAD-bd_sf"/>
</dbReference>
<gene>
    <name evidence="6" type="ORF">ACFSR0_08625</name>
</gene>
<keyword evidence="7" id="KW-1185">Reference proteome</keyword>
<comment type="similarity">
    <text evidence="2">Belongs to the DadA oxidoreductase family.</text>
</comment>
<evidence type="ECO:0000313" key="7">
    <source>
        <dbReference type="Proteomes" id="UP001597427"/>
    </source>
</evidence>
<evidence type="ECO:0000313" key="6">
    <source>
        <dbReference type="EMBL" id="MFD2729486.1"/>
    </source>
</evidence>
<dbReference type="GO" id="GO:0016491">
    <property type="term" value="F:oxidoreductase activity"/>
    <property type="evidence" value="ECO:0007669"/>
    <property type="project" value="UniProtKB-KW"/>
</dbReference>
<organism evidence="6 7">
    <name type="scientific">Enterococcus camelliae</name>
    <dbReference type="NCBI Taxonomy" id="453959"/>
    <lineage>
        <taxon>Bacteria</taxon>
        <taxon>Bacillati</taxon>
        <taxon>Bacillota</taxon>
        <taxon>Bacilli</taxon>
        <taxon>Lactobacillales</taxon>
        <taxon>Enterococcaceae</taxon>
        <taxon>Enterococcus</taxon>
    </lineage>
</organism>
<dbReference type="EC" id="1.-.-.-" evidence="6"/>
<reference evidence="7" key="1">
    <citation type="journal article" date="2019" name="Int. J. Syst. Evol. Microbiol.">
        <title>The Global Catalogue of Microorganisms (GCM) 10K type strain sequencing project: providing services to taxonomists for standard genome sequencing and annotation.</title>
        <authorList>
            <consortium name="The Broad Institute Genomics Platform"/>
            <consortium name="The Broad Institute Genome Sequencing Center for Infectious Disease"/>
            <person name="Wu L."/>
            <person name="Ma J."/>
        </authorList>
    </citation>
    <scope>NUCLEOTIDE SEQUENCE [LARGE SCALE GENOMIC DNA]</scope>
    <source>
        <strain evidence="7">TISTR 932</strain>
    </source>
</reference>
<dbReference type="SUPFAM" id="SSF51905">
    <property type="entry name" value="FAD/NAD(P)-binding domain"/>
    <property type="match status" value="1"/>
</dbReference>
<dbReference type="SUPFAM" id="SSF54373">
    <property type="entry name" value="FAD-linked reductases, C-terminal domain"/>
    <property type="match status" value="1"/>
</dbReference>
<dbReference type="PANTHER" id="PTHR13847:SF286">
    <property type="entry name" value="D-AMINO ACID DEHYDROGENASE"/>
    <property type="match status" value="1"/>
</dbReference>
<dbReference type="InterPro" id="IPR006076">
    <property type="entry name" value="FAD-dep_OxRdtase"/>
</dbReference>
<dbReference type="EMBL" id="JBHUMO010000052">
    <property type="protein sequence ID" value="MFD2729486.1"/>
    <property type="molecule type" value="Genomic_DNA"/>
</dbReference>
<dbReference type="Gene3D" id="3.50.50.60">
    <property type="entry name" value="FAD/NAD(P)-binding domain"/>
    <property type="match status" value="1"/>
</dbReference>
<protein>
    <submittedName>
        <fullName evidence="6">NAD(P)/FAD-dependent oxidoreductase</fullName>
        <ecNumber evidence="6">1.-.-.-</ecNumber>
    </submittedName>
</protein>
<evidence type="ECO:0000256" key="4">
    <source>
        <dbReference type="ARBA" id="ARBA00023002"/>
    </source>
</evidence>
<dbReference type="Proteomes" id="UP001597427">
    <property type="component" value="Unassembled WGS sequence"/>
</dbReference>
<evidence type="ECO:0000256" key="1">
    <source>
        <dbReference type="ARBA" id="ARBA00001974"/>
    </source>
</evidence>